<evidence type="ECO:0000313" key="2">
    <source>
        <dbReference type="Proteomes" id="UP001056685"/>
    </source>
</evidence>
<gene>
    <name evidence="1" type="ORF">KABACHOK_05210</name>
</gene>
<organism evidence="1 2">
    <name type="scientific">Brevundimonas phage vB_BpoS-Kabachok</name>
    <dbReference type="NCBI Taxonomy" id="2948600"/>
    <lineage>
        <taxon>Viruses</taxon>
        <taxon>Duplodnaviria</taxon>
        <taxon>Heunggongvirae</taxon>
        <taxon>Uroviricota</taxon>
        <taxon>Caudoviricetes</taxon>
        <taxon>Jeanschmidtviridae</taxon>
        <taxon>Marchewkavirus</taxon>
        <taxon>Marchewkavirus kabachok</taxon>
    </lineage>
</organism>
<name>A0A9E7SKB1_9CAUD</name>
<accession>A0A9E7SKB1</accession>
<proteinExistence type="predicted"/>
<reference evidence="1" key="1">
    <citation type="submission" date="2022-05" db="EMBL/GenBank/DDBJ databases">
        <authorList>
            <person name="Friedrich I."/>
            <person name="Poehlein A."/>
            <person name="Schneider D."/>
            <person name="Hertel R."/>
            <person name="Daniel R."/>
        </authorList>
    </citation>
    <scope>NUCLEOTIDE SEQUENCE</scope>
</reference>
<sequence>MTTAQEIAKLNPAQRDALRRIVGGGAIEALTVRQSGHKTVVNVTMYGAAQKVTIGPRGKLLGREVH</sequence>
<protein>
    <submittedName>
        <fullName evidence="1">Uncharacterized protein</fullName>
    </submittedName>
</protein>
<keyword evidence="2" id="KW-1185">Reference proteome</keyword>
<evidence type="ECO:0000313" key="1">
    <source>
        <dbReference type="EMBL" id="USN14334.1"/>
    </source>
</evidence>
<dbReference type="EMBL" id="ON529852">
    <property type="protein sequence ID" value="USN14334.1"/>
    <property type="molecule type" value="Genomic_DNA"/>
</dbReference>
<dbReference type="Proteomes" id="UP001056685">
    <property type="component" value="Segment"/>
</dbReference>